<gene>
    <name evidence="2" type="ORF">ASZ90_012834</name>
</gene>
<feature type="region of interest" description="Disordered" evidence="1">
    <location>
        <begin position="1"/>
        <end position="39"/>
    </location>
</feature>
<dbReference type="AlphaFoldDB" id="A0A0W8F9D5"/>
<evidence type="ECO:0000313" key="2">
    <source>
        <dbReference type="EMBL" id="KUG17481.1"/>
    </source>
</evidence>
<evidence type="ECO:0000256" key="1">
    <source>
        <dbReference type="SAM" id="MobiDB-lite"/>
    </source>
</evidence>
<dbReference type="EMBL" id="LNQE01001438">
    <property type="protein sequence ID" value="KUG17481.1"/>
    <property type="molecule type" value="Genomic_DNA"/>
</dbReference>
<accession>A0A0W8F9D5</accession>
<comment type="caution">
    <text evidence="2">The sequence shown here is derived from an EMBL/GenBank/DDBJ whole genome shotgun (WGS) entry which is preliminary data.</text>
</comment>
<sequence length="39" mass="4484">MPFSRICSSPDLEKAGEKDLEIDKPIEYEEMSDPGEIRK</sequence>
<feature type="compositionally biased region" description="Basic and acidic residues" evidence="1">
    <location>
        <begin position="11"/>
        <end position="27"/>
    </location>
</feature>
<proteinExistence type="predicted"/>
<name>A0A0W8F9D5_9ZZZZ</name>
<reference evidence="2" key="1">
    <citation type="journal article" date="2015" name="Proc. Natl. Acad. Sci. U.S.A.">
        <title>Networks of energetic and metabolic interactions define dynamics in microbial communities.</title>
        <authorList>
            <person name="Embree M."/>
            <person name="Liu J.K."/>
            <person name="Al-Bassam M.M."/>
            <person name="Zengler K."/>
        </authorList>
    </citation>
    <scope>NUCLEOTIDE SEQUENCE</scope>
</reference>
<organism evidence="2">
    <name type="scientific">hydrocarbon metagenome</name>
    <dbReference type="NCBI Taxonomy" id="938273"/>
    <lineage>
        <taxon>unclassified sequences</taxon>
        <taxon>metagenomes</taxon>
        <taxon>ecological metagenomes</taxon>
    </lineage>
</organism>
<protein>
    <submittedName>
        <fullName evidence="2">Uncharacterized protein</fullName>
    </submittedName>
</protein>